<evidence type="ECO:0000313" key="3">
    <source>
        <dbReference type="EMBL" id="RJL20744.1"/>
    </source>
</evidence>
<reference evidence="4" key="1">
    <citation type="submission" date="2018-09" db="EMBL/GenBank/DDBJ databases">
        <title>Paracoccus onubensis nov. sp. a moderate halophilic bacterium isolated from Gruta de las Maravillas (Aracena, Spain).</title>
        <authorList>
            <person name="Jurado V."/>
            <person name="Gutierrez-Patricio S."/>
            <person name="Gonzalez-Pimentel J.L."/>
            <person name="Miller A.Z."/>
            <person name="Laiz L."/>
            <person name="Saiz-Jimenez C."/>
        </authorList>
    </citation>
    <scope>NUCLEOTIDE SEQUENCE [LARGE SCALE GENOMIC DNA]</scope>
    <source>
        <strain evidence="4">DSM 26381</strain>
    </source>
</reference>
<keyword evidence="1" id="KW-0472">Membrane</keyword>
<evidence type="ECO:0000259" key="2">
    <source>
        <dbReference type="Pfam" id="PF05090"/>
    </source>
</evidence>
<keyword evidence="4" id="KW-1185">Reference proteome</keyword>
<dbReference type="OrthoDB" id="341137at2"/>
<evidence type="ECO:0000256" key="1">
    <source>
        <dbReference type="SAM" id="Phobius"/>
    </source>
</evidence>
<dbReference type="GO" id="GO:0019842">
    <property type="term" value="F:vitamin binding"/>
    <property type="evidence" value="ECO:0007669"/>
    <property type="project" value="TreeGrafter"/>
</dbReference>
<sequence length="115" mass="13171">MTPMPASPGSRIRARLSRPVAAPSLALFRILFGALLLWDCWRFIRDDRVWRYWIAPEFHFSYPGFAWVGPLSKDWIELGWLGLGIAALFVMLGLFYRIAIVALTVIFGYLARRGP</sequence>
<dbReference type="InterPro" id="IPR007782">
    <property type="entry name" value="VKG_COase"/>
</dbReference>
<dbReference type="PANTHER" id="PTHR12639:SF7">
    <property type="entry name" value="HTTM DOMAIN-CONTAINING PROTEIN"/>
    <property type="match status" value="1"/>
</dbReference>
<gene>
    <name evidence="3" type="ORF">D3P05_02570</name>
</gene>
<keyword evidence="1" id="KW-1133">Transmembrane helix</keyword>
<dbReference type="EMBL" id="QZEW01000008">
    <property type="protein sequence ID" value="RJL20744.1"/>
    <property type="molecule type" value="Genomic_DNA"/>
</dbReference>
<feature type="domain" description="HTTM" evidence="2">
    <location>
        <begin position="18"/>
        <end position="110"/>
    </location>
</feature>
<organism evidence="3 4">
    <name type="scientific">Paracoccus siganidrum</name>
    <dbReference type="NCBI Taxonomy" id="1276757"/>
    <lineage>
        <taxon>Bacteria</taxon>
        <taxon>Pseudomonadati</taxon>
        <taxon>Pseudomonadota</taxon>
        <taxon>Alphaproteobacteria</taxon>
        <taxon>Rhodobacterales</taxon>
        <taxon>Paracoccaceae</taxon>
        <taxon>Paracoccus</taxon>
    </lineage>
</organism>
<feature type="transmembrane region" description="Helical" evidence="1">
    <location>
        <begin position="20"/>
        <end position="38"/>
    </location>
</feature>
<protein>
    <recommendedName>
        <fullName evidence="2">HTTM domain-containing protein</fullName>
    </recommendedName>
</protein>
<dbReference type="AlphaFoldDB" id="A0A419ABB1"/>
<proteinExistence type="predicted"/>
<evidence type="ECO:0000313" key="4">
    <source>
        <dbReference type="Proteomes" id="UP000283587"/>
    </source>
</evidence>
<name>A0A419ABB1_9RHOB</name>
<feature type="transmembrane region" description="Helical" evidence="1">
    <location>
        <begin position="80"/>
        <end position="110"/>
    </location>
</feature>
<accession>A0A419ABB1</accession>
<feature type="transmembrane region" description="Helical" evidence="1">
    <location>
        <begin position="50"/>
        <end position="68"/>
    </location>
</feature>
<dbReference type="InterPro" id="IPR053934">
    <property type="entry name" value="HTTM_dom"/>
</dbReference>
<dbReference type="Proteomes" id="UP000283587">
    <property type="component" value="Unassembled WGS sequence"/>
</dbReference>
<dbReference type="PANTHER" id="PTHR12639">
    <property type="entry name" value="VITAMIN K-DEPENDENT GAMMA-CARBOXYLASE"/>
    <property type="match status" value="1"/>
</dbReference>
<dbReference type="Pfam" id="PF05090">
    <property type="entry name" value="HTTM"/>
    <property type="match status" value="1"/>
</dbReference>
<comment type="caution">
    <text evidence="3">The sequence shown here is derived from an EMBL/GenBank/DDBJ whole genome shotgun (WGS) entry which is preliminary data.</text>
</comment>
<dbReference type="GO" id="GO:0008488">
    <property type="term" value="F:gamma-glutamyl carboxylase activity"/>
    <property type="evidence" value="ECO:0007669"/>
    <property type="project" value="InterPro"/>
</dbReference>
<keyword evidence="1" id="KW-0812">Transmembrane</keyword>